<dbReference type="WBParaSite" id="MCOS_0000895601-mRNA-1">
    <property type="protein sequence ID" value="MCOS_0000895601-mRNA-1"/>
    <property type="gene ID" value="MCOS_0000895601"/>
</dbReference>
<dbReference type="AlphaFoldDB" id="A0A0R3UMI1"/>
<gene>
    <name evidence="8" type="ORF">MCOS_LOCUS8957</name>
</gene>
<organism evidence="10">
    <name type="scientific">Mesocestoides corti</name>
    <name type="common">Flatworm</name>
    <dbReference type="NCBI Taxonomy" id="53468"/>
    <lineage>
        <taxon>Eukaryota</taxon>
        <taxon>Metazoa</taxon>
        <taxon>Spiralia</taxon>
        <taxon>Lophotrochozoa</taxon>
        <taxon>Platyhelminthes</taxon>
        <taxon>Cestoda</taxon>
        <taxon>Eucestoda</taxon>
        <taxon>Cyclophyllidea</taxon>
        <taxon>Mesocestoididae</taxon>
        <taxon>Mesocestoides</taxon>
    </lineage>
</organism>
<reference evidence="8 9" key="2">
    <citation type="submission" date="2018-10" db="EMBL/GenBank/DDBJ databases">
        <authorList>
            <consortium name="Pathogen Informatics"/>
        </authorList>
    </citation>
    <scope>NUCLEOTIDE SEQUENCE [LARGE SCALE GENOMIC DNA]</scope>
</reference>
<keyword evidence="4 6" id="KW-0496">Mitochondrion</keyword>
<dbReference type="OrthoDB" id="278329at2759"/>
<evidence type="ECO:0000256" key="5">
    <source>
        <dbReference type="ARBA" id="ARBA00023186"/>
    </source>
</evidence>
<sequence>MKSVLNQMSHRERVRFLYKMILRTHRALPPELRAVGDRYVKEEFRKHKSCDPSYVGPFMIEWTQYVMDINDQIRAAIKAESDENSNTTVNYGACLKKEDFEYFSEAQLAQLLALADELHGVSHEDQSQAQPSSPQSTPKS</sequence>
<keyword evidence="5 6" id="KW-0143">Chaperone</keyword>
<dbReference type="GO" id="GO:0005759">
    <property type="term" value="C:mitochondrial matrix"/>
    <property type="evidence" value="ECO:0007669"/>
    <property type="project" value="UniProtKB-SubCell"/>
</dbReference>
<dbReference type="GO" id="GO:0034553">
    <property type="term" value="P:mitochondrial respiratory chain complex II assembly"/>
    <property type="evidence" value="ECO:0007669"/>
    <property type="project" value="UniProtKB-UniRule"/>
</dbReference>
<comment type="subcellular location">
    <subcellularLocation>
        <location evidence="1 6">Mitochondrion matrix</location>
    </subcellularLocation>
</comment>
<feature type="region of interest" description="Disordered" evidence="7">
    <location>
        <begin position="120"/>
        <end position="140"/>
    </location>
</feature>
<dbReference type="InterPro" id="IPR008381">
    <property type="entry name" value="SDHAF3/Sdh7"/>
</dbReference>
<dbReference type="CDD" id="cd20270">
    <property type="entry name" value="Complex1_LYR_SDHAF3_LYRM10"/>
    <property type="match status" value="1"/>
</dbReference>
<dbReference type="STRING" id="53468.A0A0R3UMI1"/>
<proteinExistence type="inferred from homology"/>
<evidence type="ECO:0000256" key="1">
    <source>
        <dbReference type="ARBA" id="ARBA00004305"/>
    </source>
</evidence>
<dbReference type="Proteomes" id="UP000267029">
    <property type="component" value="Unassembled WGS sequence"/>
</dbReference>
<evidence type="ECO:0000256" key="7">
    <source>
        <dbReference type="SAM" id="MobiDB-lite"/>
    </source>
</evidence>
<dbReference type="GO" id="GO:0005758">
    <property type="term" value="C:mitochondrial intermembrane space"/>
    <property type="evidence" value="ECO:0007669"/>
    <property type="project" value="TreeGrafter"/>
</dbReference>
<evidence type="ECO:0000256" key="3">
    <source>
        <dbReference type="ARBA" id="ARBA00022946"/>
    </source>
</evidence>
<keyword evidence="3" id="KW-0809">Transit peptide</keyword>
<protein>
    <recommendedName>
        <fullName evidence="6">Succinate dehydrogenase assembly factor 3</fullName>
        <shortName evidence="6">SDH assembly factor 3</shortName>
        <shortName evidence="6">SDHAF3</shortName>
    </recommendedName>
</protein>
<dbReference type="EMBL" id="UXSR01005609">
    <property type="protein sequence ID" value="VDD82954.1"/>
    <property type="molecule type" value="Genomic_DNA"/>
</dbReference>
<accession>A0A0R3UMI1</accession>
<reference evidence="10" key="1">
    <citation type="submission" date="2017-02" db="UniProtKB">
        <authorList>
            <consortium name="WormBaseParasite"/>
        </authorList>
    </citation>
    <scope>IDENTIFICATION</scope>
</reference>
<evidence type="ECO:0000256" key="2">
    <source>
        <dbReference type="ARBA" id="ARBA00006020"/>
    </source>
</evidence>
<evidence type="ECO:0000313" key="9">
    <source>
        <dbReference type="Proteomes" id="UP000267029"/>
    </source>
</evidence>
<keyword evidence="9" id="KW-1185">Reference proteome</keyword>
<evidence type="ECO:0000256" key="4">
    <source>
        <dbReference type="ARBA" id="ARBA00023128"/>
    </source>
</evidence>
<comment type="subunit">
    <text evidence="6">Interacts with the iron-sulfur protein subunit within the SDH catalytic dimer.</text>
</comment>
<evidence type="ECO:0000256" key="6">
    <source>
        <dbReference type="RuleBase" id="RU368039"/>
    </source>
</evidence>
<dbReference type="PANTHER" id="PTHR13137:SF6">
    <property type="entry name" value="SUCCINATE DEHYDROGENASE ASSEMBLY FACTOR 3, MITOCHONDRIAL"/>
    <property type="match status" value="1"/>
</dbReference>
<feature type="compositionally biased region" description="Low complexity" evidence="7">
    <location>
        <begin position="127"/>
        <end position="140"/>
    </location>
</feature>
<evidence type="ECO:0000313" key="10">
    <source>
        <dbReference type="WBParaSite" id="MCOS_0000895601-mRNA-1"/>
    </source>
</evidence>
<dbReference type="GO" id="GO:0006105">
    <property type="term" value="P:succinate metabolic process"/>
    <property type="evidence" value="ECO:0007669"/>
    <property type="project" value="TreeGrafter"/>
</dbReference>
<comment type="function">
    <text evidence="6">Plays an essential role in the assembly of succinate dehydrogenase (SDH), an enzyme complex (also referred to as respiratory complex II) that is a component of both the tricarboxylic acid (TCA) cycle and the mitochondrial electron transport chain, and which couples the oxidation of succinate to fumarate with the reduction of ubiquinone (coenzyme Q) to ubiquinol. Promotes maturation of the iron-sulfur protein subunit of the SDH catalytic dimer, protecting it from the deleterious effects of oxidants. May act together with SDHAF1.</text>
</comment>
<evidence type="ECO:0000313" key="8">
    <source>
        <dbReference type="EMBL" id="VDD82954.1"/>
    </source>
</evidence>
<dbReference type="Pfam" id="PF13233">
    <property type="entry name" value="Complex1_LYR_2"/>
    <property type="match status" value="1"/>
</dbReference>
<comment type="similarity">
    <text evidence="2 6">Belongs to the complex I LYR family. SDHAF3 subfamily.</text>
</comment>
<dbReference type="PANTHER" id="PTHR13137">
    <property type="entry name" value="DC11 ACN9 HOMOLOG"/>
    <property type="match status" value="1"/>
</dbReference>
<name>A0A0R3UMI1_MESCO</name>